<feature type="domain" description="Peptidase S1" evidence="4">
    <location>
        <begin position="21"/>
        <end position="282"/>
    </location>
</feature>
<evidence type="ECO:0000256" key="3">
    <source>
        <dbReference type="SAM" id="SignalP"/>
    </source>
</evidence>
<evidence type="ECO:0000256" key="2">
    <source>
        <dbReference type="ARBA" id="ARBA00024195"/>
    </source>
</evidence>
<dbReference type="InterPro" id="IPR001254">
    <property type="entry name" value="Trypsin_dom"/>
</dbReference>
<keyword evidence="6" id="KW-1185">Reference proteome</keyword>
<dbReference type="InterPro" id="IPR043504">
    <property type="entry name" value="Peptidase_S1_PA_chymotrypsin"/>
</dbReference>
<dbReference type="PROSITE" id="PS50240">
    <property type="entry name" value="TRYPSIN_DOM"/>
    <property type="match status" value="1"/>
</dbReference>
<dbReference type="GO" id="GO:0004252">
    <property type="term" value="F:serine-type endopeptidase activity"/>
    <property type="evidence" value="ECO:0007669"/>
    <property type="project" value="InterPro"/>
</dbReference>
<organism evidence="5">
    <name type="scientific">Medioppia subpectinata</name>
    <dbReference type="NCBI Taxonomy" id="1979941"/>
    <lineage>
        <taxon>Eukaryota</taxon>
        <taxon>Metazoa</taxon>
        <taxon>Ecdysozoa</taxon>
        <taxon>Arthropoda</taxon>
        <taxon>Chelicerata</taxon>
        <taxon>Arachnida</taxon>
        <taxon>Acari</taxon>
        <taxon>Acariformes</taxon>
        <taxon>Sarcoptiformes</taxon>
        <taxon>Oribatida</taxon>
        <taxon>Brachypylina</taxon>
        <taxon>Oppioidea</taxon>
        <taxon>Oppiidae</taxon>
        <taxon>Medioppia</taxon>
    </lineage>
</organism>
<dbReference type="GO" id="GO:0006508">
    <property type="term" value="P:proteolysis"/>
    <property type="evidence" value="ECO:0007669"/>
    <property type="project" value="InterPro"/>
</dbReference>
<dbReference type="InterPro" id="IPR051487">
    <property type="entry name" value="Ser/Thr_Proteases_Immune/Dev"/>
</dbReference>
<comment type="similarity">
    <text evidence="2">Belongs to the peptidase S1 family. CLIP subfamily.</text>
</comment>
<dbReference type="SUPFAM" id="SSF50494">
    <property type="entry name" value="Trypsin-like serine proteases"/>
    <property type="match status" value="1"/>
</dbReference>
<dbReference type="Pfam" id="PF00089">
    <property type="entry name" value="Trypsin"/>
    <property type="match status" value="1"/>
</dbReference>
<dbReference type="AlphaFoldDB" id="A0A7R9KHE4"/>
<dbReference type="EMBL" id="OC855948">
    <property type="protein sequence ID" value="CAD7622953.1"/>
    <property type="molecule type" value="Genomic_DNA"/>
</dbReference>
<protein>
    <recommendedName>
        <fullName evidence="4">Peptidase S1 domain-containing protein</fullName>
    </recommendedName>
</protein>
<dbReference type="OrthoDB" id="6528045at2759"/>
<name>A0A7R9KHE4_9ACAR</name>
<evidence type="ECO:0000313" key="5">
    <source>
        <dbReference type="EMBL" id="CAD7622953.1"/>
    </source>
</evidence>
<accession>A0A7R9KHE4</accession>
<dbReference type="PANTHER" id="PTHR24256">
    <property type="entry name" value="TRYPTASE-RELATED"/>
    <property type="match status" value="1"/>
</dbReference>
<evidence type="ECO:0000256" key="1">
    <source>
        <dbReference type="ARBA" id="ARBA00023157"/>
    </source>
</evidence>
<gene>
    <name evidence="5" type="ORF">OSB1V03_LOCUS3414</name>
</gene>
<evidence type="ECO:0000259" key="4">
    <source>
        <dbReference type="PROSITE" id="PS50240"/>
    </source>
</evidence>
<feature type="signal peptide" evidence="3">
    <location>
        <begin position="1"/>
        <end position="19"/>
    </location>
</feature>
<evidence type="ECO:0000313" key="6">
    <source>
        <dbReference type="Proteomes" id="UP000759131"/>
    </source>
</evidence>
<proteinExistence type="inferred from homology"/>
<feature type="chain" id="PRO_5035591695" description="Peptidase S1 domain-containing protein" evidence="3">
    <location>
        <begin position="20"/>
        <end position="285"/>
    </location>
</feature>
<keyword evidence="3" id="KW-0732">Signal</keyword>
<dbReference type="SMART" id="SM00020">
    <property type="entry name" value="Tryp_SPc"/>
    <property type="match status" value="1"/>
</dbReference>
<dbReference type="InterPro" id="IPR009003">
    <property type="entry name" value="Peptidase_S1_PA"/>
</dbReference>
<sequence length="285" mass="32345">MFIIIKFVLITTLIQFISCEIIESFDNCGQPYKQVPKDGVSEYGWLAQVWRLKPDADKLPEKEKYKDNQCMASIISDNWLLGAASCLPLKNSQYAIKMVNLPEKFYQVDKIVKSPEYNPTLGAGYDLALIKLKSGLQLHYNDEKVRAICLSDFGTGPEDRSQVKVTTDCLLHNYGPLDEQVPDKARTLVKDSIHMAEATDCEKVYHKLFKEPVMFCSNKAIYEGNNGAPITCPDDNYDGTTHFLSAIASWGRKKAVYPTVKFEVYTKLIDGYYITWINNTIHAKN</sequence>
<reference evidence="5" key="1">
    <citation type="submission" date="2020-11" db="EMBL/GenBank/DDBJ databases">
        <authorList>
            <person name="Tran Van P."/>
        </authorList>
    </citation>
    <scope>NUCLEOTIDE SEQUENCE</scope>
</reference>
<dbReference type="Gene3D" id="2.40.10.10">
    <property type="entry name" value="Trypsin-like serine proteases"/>
    <property type="match status" value="1"/>
</dbReference>
<dbReference type="EMBL" id="CAJPIZ010001373">
    <property type="protein sequence ID" value="CAG2103383.1"/>
    <property type="molecule type" value="Genomic_DNA"/>
</dbReference>
<keyword evidence="1" id="KW-1015">Disulfide bond</keyword>
<dbReference type="Proteomes" id="UP000759131">
    <property type="component" value="Unassembled WGS sequence"/>
</dbReference>